<accession>A0A260U1J5</accession>
<dbReference type="RefSeq" id="WP_032364537.1">
    <property type="nucleotide sequence ID" value="NZ_CP015220.1"/>
</dbReference>
<evidence type="ECO:0000313" key="1">
    <source>
        <dbReference type="EMBL" id="AMY22266.1"/>
    </source>
</evidence>
<protein>
    <submittedName>
        <fullName evidence="1">Uncharacterized protein</fullName>
    </submittedName>
</protein>
<dbReference type="EMBL" id="CP015220">
    <property type="protein sequence ID" value="AMY22266.1"/>
    <property type="molecule type" value="Genomic_DNA"/>
</dbReference>
<reference evidence="2" key="2">
    <citation type="submission" date="2016-04" db="EMBL/GenBank/DDBJ databases">
        <title>Complete Genome and Plasmid Sequences for Rhodococcus fascians D188 and Draft Sequences for Rhodococcus spp. Isolates PBTS 1 and PBTS 2.</title>
        <authorList>
            <person name="Stamer R."/>
            <person name="Vereecke D."/>
            <person name="Zhang Y."/>
            <person name="Schilkey F."/>
            <person name="Devitt N."/>
            <person name="Randall J."/>
        </authorList>
    </citation>
    <scope>NUCLEOTIDE SEQUENCE [LARGE SCALE GENOMIC DNA]</scope>
    <source>
        <strain evidence="2">PBTS2</strain>
    </source>
</reference>
<dbReference type="KEGG" id="rhs:A3Q41_00949"/>
<gene>
    <name evidence="1" type="ORF">A3Q41_00949</name>
</gene>
<evidence type="ECO:0000313" key="2">
    <source>
        <dbReference type="Proteomes" id="UP000076038"/>
    </source>
</evidence>
<sequence length="195" mass="20651">MNQLSFFSAESLPPAVTDLSGLLAATGHVVTSSGSARISVVVDAQWRADAIAELIEQCGLSAELGRSEEDRPLVRTASVPELSALASLWTKGAVKAVPPGWVPGSRELRAWVLASGRPEAEGERYVLGLDPHAPETHAVLAQSLMRAGIAPTLIGTRGSNPGLRITGRRRLLRLTENVGEAPANVDARTNWPHAE</sequence>
<dbReference type="Proteomes" id="UP000076038">
    <property type="component" value="Chromosome"/>
</dbReference>
<reference evidence="1 2" key="1">
    <citation type="journal article" date="2016" name="Genome Announc.">
        <title>Complete Genome and Plasmid Sequences for Rhodococcus fascians D188 and Draft Sequences for Rhodococcus Isolates PBTS 1 and PBTS 2.</title>
        <authorList>
            <person name="Stamler R.A."/>
            <person name="Vereecke D."/>
            <person name="Zhang Y."/>
            <person name="Schilkey F."/>
            <person name="Devitt N."/>
            <person name="Randall J.J."/>
        </authorList>
    </citation>
    <scope>NUCLEOTIDE SEQUENCE [LARGE SCALE GENOMIC DNA]</scope>
    <source>
        <strain evidence="1 2">PBTS2</strain>
    </source>
</reference>
<name>A0A143QHG2_RHOFA</name>
<proteinExistence type="predicted"/>
<keyword evidence="2" id="KW-1185">Reference proteome</keyword>
<accession>A0A143QHG2</accession>
<dbReference type="AlphaFoldDB" id="A0A143QHG2"/>
<dbReference type="OrthoDB" id="3403532at2"/>
<dbReference type="PATRIC" id="fig|1653479.3.peg.969"/>
<dbReference type="GeneID" id="93550953"/>
<organism evidence="1 2">
    <name type="scientific">Rhodococcoides fascians</name>
    <name type="common">Rhodococcus fascians</name>
    <dbReference type="NCBI Taxonomy" id="1828"/>
    <lineage>
        <taxon>Bacteria</taxon>
        <taxon>Bacillati</taxon>
        <taxon>Actinomycetota</taxon>
        <taxon>Actinomycetes</taxon>
        <taxon>Mycobacteriales</taxon>
        <taxon>Nocardiaceae</taxon>
        <taxon>Rhodococcoides</taxon>
    </lineage>
</organism>